<evidence type="ECO:0000256" key="1">
    <source>
        <dbReference type="ARBA" id="ARBA00022723"/>
    </source>
</evidence>
<evidence type="ECO:0000313" key="7">
    <source>
        <dbReference type="EMBL" id="KAF5813018.1"/>
    </source>
</evidence>
<evidence type="ECO:0000259" key="6">
    <source>
        <dbReference type="Pfam" id="PF23752"/>
    </source>
</evidence>
<evidence type="ECO:0000256" key="4">
    <source>
        <dbReference type="ARBA" id="ARBA00023239"/>
    </source>
</evidence>
<evidence type="ECO:0000256" key="3">
    <source>
        <dbReference type="ARBA" id="ARBA00023014"/>
    </source>
</evidence>
<dbReference type="InterPro" id="IPR036008">
    <property type="entry name" value="Aconitase_4Fe-4S_dom"/>
</dbReference>
<dbReference type="PANTHER" id="PTHR43822:SF14">
    <property type="entry name" value="3-ISOPROPYLMALATE DEHYDRATASE"/>
    <property type="match status" value="1"/>
</dbReference>
<keyword evidence="2" id="KW-0408">Iron</keyword>
<dbReference type="Pfam" id="PF23752">
    <property type="entry name" value="Beta-prop_WDR11_2nd"/>
    <property type="match status" value="1"/>
</dbReference>
<evidence type="ECO:0000313" key="8">
    <source>
        <dbReference type="Proteomes" id="UP000215914"/>
    </source>
</evidence>
<dbReference type="GO" id="GO:0003861">
    <property type="term" value="F:3-isopropylmalate dehydratase activity"/>
    <property type="evidence" value="ECO:0007669"/>
    <property type="project" value="UniProtKB-EC"/>
</dbReference>
<dbReference type="Proteomes" id="UP000215914">
    <property type="component" value="Unassembled WGS sequence"/>
</dbReference>
<keyword evidence="8" id="KW-1185">Reference proteome</keyword>
<dbReference type="PANTHER" id="PTHR43822">
    <property type="entry name" value="HOMOACONITASE, MITOCHONDRIAL-RELATED"/>
    <property type="match status" value="1"/>
</dbReference>
<dbReference type="Gene3D" id="3.30.499.10">
    <property type="entry name" value="Aconitase, domain 3"/>
    <property type="match status" value="1"/>
</dbReference>
<accession>A0A9K3JD98</accession>
<keyword evidence="3" id="KW-0411">Iron-sulfur</keyword>
<dbReference type="InterPro" id="IPR050067">
    <property type="entry name" value="IPM_dehydratase_rel_enz"/>
</dbReference>
<reference evidence="7" key="2">
    <citation type="submission" date="2020-06" db="EMBL/GenBank/DDBJ databases">
        <title>Helianthus annuus Genome sequencing and assembly Release 2.</title>
        <authorList>
            <person name="Gouzy J."/>
            <person name="Langlade N."/>
            <person name="Munos S."/>
        </authorList>
    </citation>
    <scope>NUCLEOTIDE SEQUENCE</scope>
    <source>
        <tissue evidence="7">Leaves</tissue>
    </source>
</reference>
<dbReference type="AlphaFoldDB" id="A0A9K3JD98"/>
<evidence type="ECO:0000259" key="5">
    <source>
        <dbReference type="Pfam" id="PF00330"/>
    </source>
</evidence>
<name>A0A9K3JD98_HELAN</name>
<dbReference type="InterPro" id="IPR057853">
    <property type="entry name" value="Beta-prop_WDR11_2nd"/>
</dbReference>
<dbReference type="SUPFAM" id="SSF53732">
    <property type="entry name" value="Aconitase iron-sulfur domain"/>
    <property type="match status" value="1"/>
</dbReference>
<dbReference type="Pfam" id="PF00330">
    <property type="entry name" value="Aconitase"/>
    <property type="match status" value="1"/>
</dbReference>
<gene>
    <name evidence="7" type="ORF">HanXRQr2_Chr03g0093311</name>
</gene>
<dbReference type="GO" id="GO:0046872">
    <property type="term" value="F:metal ion binding"/>
    <property type="evidence" value="ECO:0007669"/>
    <property type="project" value="UniProtKB-KW"/>
</dbReference>
<organism evidence="7 8">
    <name type="scientific">Helianthus annuus</name>
    <name type="common">Common sunflower</name>
    <dbReference type="NCBI Taxonomy" id="4232"/>
    <lineage>
        <taxon>Eukaryota</taxon>
        <taxon>Viridiplantae</taxon>
        <taxon>Streptophyta</taxon>
        <taxon>Embryophyta</taxon>
        <taxon>Tracheophyta</taxon>
        <taxon>Spermatophyta</taxon>
        <taxon>Magnoliopsida</taxon>
        <taxon>eudicotyledons</taxon>
        <taxon>Gunneridae</taxon>
        <taxon>Pentapetalae</taxon>
        <taxon>asterids</taxon>
        <taxon>campanulids</taxon>
        <taxon>Asterales</taxon>
        <taxon>Asteraceae</taxon>
        <taxon>Asteroideae</taxon>
        <taxon>Heliantheae alliance</taxon>
        <taxon>Heliantheae</taxon>
        <taxon>Helianthus</taxon>
    </lineage>
</organism>
<feature type="domain" description="Aconitase/3-isopropylmalate dehydratase large subunit alpha/beta/alpha" evidence="5">
    <location>
        <begin position="1"/>
        <end position="44"/>
    </location>
</feature>
<feature type="domain" description="WDR11 second beta-propeller" evidence="6">
    <location>
        <begin position="84"/>
        <end position="133"/>
    </location>
</feature>
<dbReference type="EC" id="4.2.1.33" evidence="7"/>
<keyword evidence="4 7" id="KW-0456">Lyase</keyword>
<dbReference type="Gramene" id="mRNA:HanXRQr2_Chr03g0093311">
    <property type="protein sequence ID" value="mRNA:HanXRQr2_Chr03g0093311"/>
    <property type="gene ID" value="HanXRQr2_Chr03g0093311"/>
</dbReference>
<dbReference type="GO" id="GO:0043436">
    <property type="term" value="P:oxoacid metabolic process"/>
    <property type="evidence" value="ECO:0007669"/>
    <property type="project" value="UniProtKB-ARBA"/>
</dbReference>
<evidence type="ECO:0000256" key="2">
    <source>
        <dbReference type="ARBA" id="ARBA00023004"/>
    </source>
</evidence>
<sequence length="166" mass="17998">MEFVGTTNESLSMVERMKLCNMVVEVRGKNGIVPTDATTYKYLEVSLVILHRWMRLYCKLGNKKLSFLHKTSLLYEQVYSDARVGGGNHPVVTVSLIALGTRNGSIDVIDVSVSDVAASFSVHDGIGRGLNKLKMELDLEDSFSIALLGVGGVTALCLAANKFGSI</sequence>
<dbReference type="GO" id="GO:0051536">
    <property type="term" value="F:iron-sulfur cluster binding"/>
    <property type="evidence" value="ECO:0007669"/>
    <property type="project" value="UniProtKB-KW"/>
</dbReference>
<dbReference type="InterPro" id="IPR015931">
    <property type="entry name" value="Acnase/IPM_dHydase_lsu_aba_1/3"/>
</dbReference>
<protein>
    <submittedName>
        <fullName evidence="7">3-isopropylmalate dehydratase</fullName>
        <ecNumber evidence="7">4.2.1.33</ecNumber>
    </submittedName>
</protein>
<dbReference type="EMBL" id="MNCJ02000318">
    <property type="protein sequence ID" value="KAF5813018.1"/>
    <property type="molecule type" value="Genomic_DNA"/>
</dbReference>
<proteinExistence type="predicted"/>
<keyword evidence="1" id="KW-0479">Metal-binding</keyword>
<dbReference type="InterPro" id="IPR001030">
    <property type="entry name" value="Acoase/IPM_deHydtase_lsu_aba"/>
</dbReference>
<comment type="caution">
    <text evidence="7">The sequence shown here is derived from an EMBL/GenBank/DDBJ whole genome shotgun (WGS) entry which is preliminary data.</text>
</comment>
<reference evidence="7" key="1">
    <citation type="journal article" date="2017" name="Nature">
        <title>The sunflower genome provides insights into oil metabolism, flowering and Asterid evolution.</title>
        <authorList>
            <person name="Badouin H."/>
            <person name="Gouzy J."/>
            <person name="Grassa C.J."/>
            <person name="Murat F."/>
            <person name="Staton S.E."/>
            <person name="Cottret L."/>
            <person name="Lelandais-Briere C."/>
            <person name="Owens G.L."/>
            <person name="Carrere S."/>
            <person name="Mayjonade B."/>
            <person name="Legrand L."/>
            <person name="Gill N."/>
            <person name="Kane N.C."/>
            <person name="Bowers J.E."/>
            <person name="Hubner S."/>
            <person name="Bellec A."/>
            <person name="Berard A."/>
            <person name="Berges H."/>
            <person name="Blanchet N."/>
            <person name="Boniface M.C."/>
            <person name="Brunel D."/>
            <person name="Catrice O."/>
            <person name="Chaidir N."/>
            <person name="Claudel C."/>
            <person name="Donnadieu C."/>
            <person name="Faraut T."/>
            <person name="Fievet G."/>
            <person name="Helmstetter N."/>
            <person name="King M."/>
            <person name="Knapp S.J."/>
            <person name="Lai Z."/>
            <person name="Le Paslier M.C."/>
            <person name="Lippi Y."/>
            <person name="Lorenzon L."/>
            <person name="Mandel J.R."/>
            <person name="Marage G."/>
            <person name="Marchand G."/>
            <person name="Marquand E."/>
            <person name="Bret-Mestries E."/>
            <person name="Morien E."/>
            <person name="Nambeesan S."/>
            <person name="Nguyen T."/>
            <person name="Pegot-Espagnet P."/>
            <person name="Pouilly N."/>
            <person name="Raftis F."/>
            <person name="Sallet E."/>
            <person name="Schiex T."/>
            <person name="Thomas J."/>
            <person name="Vandecasteele C."/>
            <person name="Vares D."/>
            <person name="Vear F."/>
            <person name="Vautrin S."/>
            <person name="Crespi M."/>
            <person name="Mangin B."/>
            <person name="Burke J.M."/>
            <person name="Salse J."/>
            <person name="Munos S."/>
            <person name="Vincourt P."/>
            <person name="Rieseberg L.H."/>
            <person name="Langlade N.B."/>
        </authorList>
    </citation>
    <scope>NUCLEOTIDE SEQUENCE</scope>
    <source>
        <tissue evidence="7">Leaves</tissue>
    </source>
</reference>